<evidence type="ECO:0000313" key="1">
    <source>
        <dbReference type="EMBL" id="GEM50714.1"/>
    </source>
</evidence>
<comment type="caution">
    <text evidence="1">The sequence shown here is derived from an EMBL/GenBank/DDBJ whole genome shotgun (WGS) entry which is preliminary data.</text>
</comment>
<dbReference type="GeneID" id="84648769"/>
<dbReference type="Proteomes" id="UP000321245">
    <property type="component" value="Unassembled WGS sequence"/>
</dbReference>
<proteinExistence type="predicted"/>
<reference evidence="1 2" key="1">
    <citation type="submission" date="2019-07" db="EMBL/GenBank/DDBJ databases">
        <title>Whole genome shotgun sequence of Empedobacter brevis NBRC 14943.</title>
        <authorList>
            <person name="Hosoyama A."/>
            <person name="Uohara A."/>
            <person name="Ohji S."/>
            <person name="Ichikawa N."/>
        </authorList>
    </citation>
    <scope>NUCLEOTIDE SEQUENCE [LARGE SCALE GENOMIC DNA]</scope>
    <source>
        <strain evidence="1 2">NBRC 14943</strain>
    </source>
</reference>
<organism evidence="1 2">
    <name type="scientific">Empedobacter brevis NBRC 14943 = ATCC 43319</name>
    <dbReference type="NCBI Taxonomy" id="1218108"/>
    <lineage>
        <taxon>Bacteria</taxon>
        <taxon>Pseudomonadati</taxon>
        <taxon>Bacteroidota</taxon>
        <taxon>Flavobacteriia</taxon>
        <taxon>Flavobacteriales</taxon>
        <taxon>Weeksellaceae</taxon>
        <taxon>Empedobacter</taxon>
    </lineage>
</organism>
<keyword evidence="2" id="KW-1185">Reference proteome</keyword>
<name>A0A511ND21_9FLAO</name>
<accession>A0A511ND21</accession>
<dbReference type="RefSeq" id="WP_019974003.1">
    <property type="nucleotide sequence ID" value="NZ_BJXC01000002.1"/>
</dbReference>
<dbReference type="AlphaFoldDB" id="A0A511ND21"/>
<sequence>MVEQKIKGVYQVTQTGDANVTRQGGLTLYDKQQATADAFYINHRVILPDDYVIYVDLHAQKGTGMYEWYIDKAWLQEELVYEGTVAQEGYYSGGLKLEMVKEE</sequence>
<dbReference type="EMBL" id="BJXC01000002">
    <property type="protein sequence ID" value="GEM50714.1"/>
    <property type="molecule type" value="Genomic_DNA"/>
</dbReference>
<protein>
    <submittedName>
        <fullName evidence="1">Uncharacterized protein</fullName>
    </submittedName>
</protein>
<evidence type="ECO:0000313" key="2">
    <source>
        <dbReference type="Proteomes" id="UP000321245"/>
    </source>
</evidence>
<gene>
    <name evidence="1" type="ORF">EB1_05040</name>
</gene>